<evidence type="ECO:0000256" key="17">
    <source>
        <dbReference type="ARBA" id="ARBA00049295"/>
    </source>
</evidence>
<sequence length="412" mass="44059">MTLALIPELLAELRAGRPVILVDDEGRENEGDLLMPAATATPEWINFMAREGRGLICVTLPPDRARALELTPMVGSSTDPNGTAFTVSVDHVSNSTGISAYDRAATVAALLDEGAQPADFRRPGHIFPLVARPGGVLRRAGHTEAGCDLARLAGFPPLGVICEIMGDDGEMSRLPDLLTYGQKHGLKVGSIEALIAYRLEHDPFMRLVAEARLPTAYGEFRLVGFEDSLSGAEHVALVMGEVGPAPLLVRVHSECLTGDGFHSLRCDCGPQRDAAMRAIAQEGRGVLVYLRQEGRGIGLLNKIRAYGLQDGGADTVEANLQLGFPADARDFGIGAQMLHLLGARQLRVLTNNPRKLHALGGFGLNVVERVPLHVGQSVHNTAYLQTKRAKLGHLAADGEWQMADGAEQMANG</sequence>
<evidence type="ECO:0000256" key="15">
    <source>
        <dbReference type="ARBA" id="ARBA00023239"/>
    </source>
</evidence>
<keyword evidence="15 18" id="KW-0456">Lyase</keyword>
<comment type="cofactor">
    <cofactor evidence="2">
        <name>Mn(2+)</name>
        <dbReference type="ChEBI" id="CHEBI:29035"/>
    </cofactor>
</comment>
<dbReference type="OrthoDB" id="9793111at2"/>
<feature type="binding site" evidence="18">
    <location>
        <begin position="27"/>
        <end position="28"/>
    </location>
    <ligand>
        <name>D-ribulose 5-phosphate</name>
        <dbReference type="ChEBI" id="CHEBI:58121"/>
    </ligand>
</feature>
<dbReference type="Pfam" id="PF00925">
    <property type="entry name" value="GTP_cyclohydro2"/>
    <property type="match status" value="1"/>
</dbReference>
<dbReference type="NCBIfam" id="TIGR00506">
    <property type="entry name" value="ribB"/>
    <property type="match status" value="1"/>
</dbReference>
<dbReference type="HAMAP" id="MF_01283">
    <property type="entry name" value="RibBA"/>
    <property type="match status" value="1"/>
</dbReference>
<dbReference type="GO" id="GO:0009231">
    <property type="term" value="P:riboflavin biosynthetic process"/>
    <property type="evidence" value="ECO:0007669"/>
    <property type="project" value="UniProtKB-UniRule"/>
</dbReference>
<dbReference type="Proteomes" id="UP000240317">
    <property type="component" value="Unassembled WGS sequence"/>
</dbReference>
<keyword evidence="13 18" id="KW-0342">GTP-binding</keyword>
<evidence type="ECO:0000256" key="5">
    <source>
        <dbReference type="ARBA" id="ARBA00004904"/>
    </source>
</evidence>
<dbReference type="InterPro" id="IPR016299">
    <property type="entry name" value="Riboflavin_synth_RibBA"/>
</dbReference>
<feature type="binding site" evidence="18">
    <location>
        <begin position="139"/>
        <end position="143"/>
    </location>
    <ligand>
        <name>D-ribulose 5-phosphate</name>
        <dbReference type="ChEBI" id="CHEBI:58121"/>
    </ligand>
</feature>
<keyword evidence="11 18" id="KW-0862">Zinc</keyword>
<dbReference type="InterPro" id="IPR036144">
    <property type="entry name" value="RibA-like_sf"/>
</dbReference>
<comment type="pathway">
    <text evidence="5 18">Cofactor biosynthesis; riboflavin biosynthesis; 2-hydroxy-3-oxobutyl phosphate from D-ribulose 5-phosphate: step 1/1.</text>
</comment>
<dbReference type="InterPro" id="IPR017945">
    <property type="entry name" value="DHBP_synth_RibB-like_a/b_dom"/>
</dbReference>
<dbReference type="PANTHER" id="PTHR21327">
    <property type="entry name" value="GTP CYCLOHYDROLASE II-RELATED"/>
    <property type="match status" value="1"/>
</dbReference>
<evidence type="ECO:0000256" key="4">
    <source>
        <dbReference type="ARBA" id="ARBA00004853"/>
    </source>
</evidence>
<feature type="binding site" evidence="18">
    <location>
        <position position="268"/>
    </location>
    <ligand>
        <name>Zn(2+)</name>
        <dbReference type="ChEBI" id="CHEBI:29105"/>
        <note>catalytic</note>
    </ligand>
</feature>
<dbReference type="GO" id="GO:0005525">
    <property type="term" value="F:GTP binding"/>
    <property type="evidence" value="ECO:0007669"/>
    <property type="project" value="UniProtKB-KW"/>
</dbReference>
<evidence type="ECO:0000256" key="16">
    <source>
        <dbReference type="ARBA" id="ARBA00023268"/>
    </source>
</evidence>
<feature type="binding site" evidence="18">
    <location>
        <position position="271"/>
    </location>
    <ligand>
        <name>GTP</name>
        <dbReference type="ChEBI" id="CHEBI:37565"/>
    </ligand>
</feature>
<dbReference type="PANTHER" id="PTHR21327:SF18">
    <property type="entry name" value="3,4-DIHYDROXY-2-BUTANONE 4-PHOSPHATE SYNTHASE"/>
    <property type="match status" value="1"/>
</dbReference>
<keyword evidence="12 18" id="KW-0460">Magnesium</keyword>
<evidence type="ECO:0000313" key="21">
    <source>
        <dbReference type="Proteomes" id="UP000240317"/>
    </source>
</evidence>
<name>A0A2T3W5K7_9DEIO</name>
<dbReference type="EC" id="3.5.4.25" evidence="18"/>
<comment type="cofactor">
    <cofactor evidence="18">
        <name>Mg(2+)</name>
        <dbReference type="ChEBI" id="CHEBI:18420"/>
    </cofactor>
    <cofactor evidence="18">
        <name>Mn(2+)</name>
        <dbReference type="ChEBI" id="CHEBI:29035"/>
    </cofactor>
    <text evidence="18">Binds 2 divalent metal cations per subunit. Magnesium or manganese.</text>
</comment>
<evidence type="ECO:0000256" key="8">
    <source>
        <dbReference type="ARBA" id="ARBA00022723"/>
    </source>
</evidence>
<feature type="binding site" evidence="18">
    <location>
        <position position="163"/>
    </location>
    <ligand>
        <name>D-ribulose 5-phosphate</name>
        <dbReference type="ChEBI" id="CHEBI:58121"/>
    </ligand>
</feature>
<dbReference type="GO" id="GO:0003935">
    <property type="term" value="F:GTP cyclohydrolase II activity"/>
    <property type="evidence" value="ECO:0007669"/>
    <property type="project" value="UniProtKB-UniRule"/>
</dbReference>
<dbReference type="GO" id="GO:0008270">
    <property type="term" value="F:zinc ion binding"/>
    <property type="evidence" value="ECO:0007669"/>
    <property type="project" value="UniProtKB-UniRule"/>
</dbReference>
<dbReference type="EC" id="4.1.99.12" evidence="18"/>
<dbReference type="FunFam" id="3.40.50.10990:FF:000002">
    <property type="entry name" value="GTP cyclohydrolase-2"/>
    <property type="match status" value="1"/>
</dbReference>
<feature type="binding site" evidence="18">
    <location>
        <position position="28"/>
    </location>
    <ligand>
        <name>Mg(2+)</name>
        <dbReference type="ChEBI" id="CHEBI:18420"/>
        <label>1</label>
    </ligand>
</feature>
<dbReference type="RefSeq" id="WP_107138812.1">
    <property type="nucleotide sequence ID" value="NZ_PYSV01000015.1"/>
</dbReference>
<dbReference type="EMBL" id="PYSV01000015">
    <property type="protein sequence ID" value="PTA67074.1"/>
    <property type="molecule type" value="Genomic_DNA"/>
</dbReference>
<keyword evidence="10 18" id="KW-0378">Hydrolase</keyword>
<feature type="binding site" evidence="18">
    <location>
        <begin position="250"/>
        <end position="254"/>
    </location>
    <ligand>
        <name>GTP</name>
        <dbReference type="ChEBI" id="CHEBI:37565"/>
    </ligand>
</feature>
<evidence type="ECO:0000256" key="6">
    <source>
        <dbReference type="ARBA" id="ARBA00005520"/>
    </source>
</evidence>
<dbReference type="HAMAP" id="MF_00179">
    <property type="entry name" value="RibA"/>
    <property type="match status" value="1"/>
</dbReference>
<evidence type="ECO:0000256" key="13">
    <source>
        <dbReference type="ARBA" id="ARBA00023134"/>
    </source>
</evidence>
<feature type="region of interest" description="GTP cyclohydrolase II" evidence="18">
    <location>
        <begin position="201"/>
        <end position="412"/>
    </location>
</feature>
<feature type="active site" description="Proton acceptor; for GTP cyclohydrolase activity" evidence="18">
    <location>
        <position position="327"/>
    </location>
</feature>
<keyword evidence="14 18" id="KW-0464">Manganese</keyword>
<evidence type="ECO:0000256" key="12">
    <source>
        <dbReference type="ARBA" id="ARBA00022842"/>
    </source>
</evidence>
<comment type="caution">
    <text evidence="20">The sequence shown here is derived from an EMBL/GenBank/DDBJ whole genome shotgun (WGS) entry which is preliminary data.</text>
</comment>
<comment type="pathway">
    <text evidence="4 18">Cofactor biosynthesis; riboflavin biosynthesis; 5-amino-6-(D-ribitylamino)uracil from GTP: step 1/4.</text>
</comment>
<feature type="binding site" evidence="18">
    <location>
        <position position="28"/>
    </location>
    <ligand>
        <name>Mg(2+)</name>
        <dbReference type="ChEBI" id="CHEBI:18420"/>
        <label>2</label>
    </ligand>
</feature>
<feature type="site" description="Essential for DHBP synthase activity" evidence="18">
    <location>
        <position position="163"/>
    </location>
</feature>
<dbReference type="Gene3D" id="3.90.870.10">
    <property type="entry name" value="DHBP synthase"/>
    <property type="match status" value="1"/>
</dbReference>
<dbReference type="SUPFAM" id="SSF142695">
    <property type="entry name" value="RibA-like"/>
    <property type="match status" value="1"/>
</dbReference>
<evidence type="ECO:0000256" key="11">
    <source>
        <dbReference type="ARBA" id="ARBA00022833"/>
    </source>
</evidence>
<comment type="similarity">
    <text evidence="6 18">In the N-terminal section; belongs to the DHBP synthase family.</text>
</comment>
<proteinExistence type="inferred from homology"/>
<dbReference type="GO" id="GO:0000287">
    <property type="term" value="F:magnesium ion binding"/>
    <property type="evidence" value="ECO:0007669"/>
    <property type="project" value="UniProtKB-UniRule"/>
</dbReference>
<dbReference type="Gene3D" id="3.40.50.10990">
    <property type="entry name" value="GTP cyclohydrolase II"/>
    <property type="match status" value="1"/>
</dbReference>
<evidence type="ECO:0000256" key="10">
    <source>
        <dbReference type="ARBA" id="ARBA00022801"/>
    </source>
</evidence>
<keyword evidence="7 18" id="KW-0686">Riboflavin biosynthesis</keyword>
<evidence type="ECO:0000259" key="19">
    <source>
        <dbReference type="Pfam" id="PF00925"/>
    </source>
</evidence>
<feature type="binding site" evidence="18">
    <location>
        <position position="142"/>
    </location>
    <ligand>
        <name>Mg(2+)</name>
        <dbReference type="ChEBI" id="CHEBI:18420"/>
        <label>2</label>
    </ligand>
</feature>
<comment type="function">
    <text evidence="3 18">Catalyzes the conversion of D-ribulose 5-phosphate to formate and 3,4-dihydroxy-2-butanone 4-phosphate.</text>
</comment>
<feature type="binding site" evidence="18">
    <location>
        <position position="32"/>
    </location>
    <ligand>
        <name>D-ribulose 5-phosphate</name>
        <dbReference type="ChEBI" id="CHEBI:58121"/>
    </ligand>
</feature>
<dbReference type="SUPFAM" id="SSF55821">
    <property type="entry name" value="YrdC/RibB"/>
    <property type="match status" value="1"/>
</dbReference>
<protein>
    <recommendedName>
        <fullName evidence="18">Riboflavin biosynthesis protein RibBA</fullName>
    </recommendedName>
    <domain>
        <recommendedName>
            <fullName evidence="18">3,4-dihydroxy-2-butanone 4-phosphate synthase</fullName>
            <shortName evidence="18">DHBP synthase</shortName>
            <ecNumber evidence="18">4.1.99.12</ecNumber>
        </recommendedName>
    </domain>
    <domain>
        <recommendedName>
            <fullName evidence="18">GTP cyclohydrolase-2</fullName>
            <ecNumber evidence="18">3.5.4.25</ecNumber>
        </recommendedName>
        <alternativeName>
            <fullName evidence="18">GTP cyclohydrolase II</fullName>
        </alternativeName>
    </domain>
</protein>
<dbReference type="NCBIfam" id="NF001591">
    <property type="entry name" value="PRK00393.1"/>
    <property type="match status" value="1"/>
</dbReference>
<evidence type="ECO:0000256" key="14">
    <source>
        <dbReference type="ARBA" id="ARBA00023211"/>
    </source>
</evidence>
<keyword evidence="21" id="KW-1185">Reference proteome</keyword>
<evidence type="ECO:0000256" key="3">
    <source>
        <dbReference type="ARBA" id="ARBA00002284"/>
    </source>
</evidence>
<dbReference type="InterPro" id="IPR000926">
    <property type="entry name" value="RibA"/>
</dbReference>
<reference evidence="20 21" key="1">
    <citation type="submission" date="2018-03" db="EMBL/GenBank/DDBJ databases">
        <title>Draft genome of Deinococcus sp. OD32.</title>
        <authorList>
            <person name="Wang X.-P."/>
            <person name="Du Z.-J."/>
        </authorList>
    </citation>
    <scope>NUCLEOTIDE SEQUENCE [LARGE SCALE GENOMIC DNA]</scope>
    <source>
        <strain evidence="20 21">OD32</strain>
    </source>
</reference>
<dbReference type="InterPro" id="IPR032677">
    <property type="entry name" value="GTP_cyclohydro_II"/>
</dbReference>
<feature type="site" description="Essential for DHBP synthase activity" evidence="18">
    <location>
        <position position="125"/>
    </location>
</feature>
<dbReference type="Pfam" id="PF00926">
    <property type="entry name" value="DHBP_synthase"/>
    <property type="match status" value="1"/>
</dbReference>
<evidence type="ECO:0000256" key="18">
    <source>
        <dbReference type="HAMAP-Rule" id="MF_01283"/>
    </source>
</evidence>
<dbReference type="NCBIfam" id="TIGR00505">
    <property type="entry name" value="ribA"/>
    <property type="match status" value="1"/>
</dbReference>
<accession>A0A2T3W5K7</accession>
<evidence type="ECO:0000256" key="2">
    <source>
        <dbReference type="ARBA" id="ARBA00001936"/>
    </source>
</evidence>
<dbReference type="InterPro" id="IPR000422">
    <property type="entry name" value="DHBP_synthase_RibB"/>
</dbReference>
<keyword evidence="8 18" id="KW-0479">Metal-binding</keyword>
<dbReference type="GO" id="GO:0005829">
    <property type="term" value="C:cytosol"/>
    <property type="evidence" value="ECO:0007669"/>
    <property type="project" value="TreeGrafter"/>
</dbReference>
<feature type="active site" description="Nucleophile; for GTP cyclohydrolase activity" evidence="18">
    <location>
        <position position="329"/>
    </location>
</feature>
<feature type="binding site" evidence="18">
    <location>
        <position position="266"/>
    </location>
    <ligand>
        <name>Zn(2+)</name>
        <dbReference type="ChEBI" id="CHEBI:29105"/>
        <note>catalytic</note>
    </ligand>
</feature>
<evidence type="ECO:0000313" key="20">
    <source>
        <dbReference type="EMBL" id="PTA67074.1"/>
    </source>
</evidence>
<evidence type="ECO:0000256" key="7">
    <source>
        <dbReference type="ARBA" id="ARBA00022619"/>
    </source>
</evidence>
<comment type="cofactor">
    <cofactor evidence="18">
        <name>Zn(2+)</name>
        <dbReference type="ChEBI" id="CHEBI:29105"/>
    </cofactor>
    <text evidence="18">Binds 1 zinc ion per subunit.</text>
</comment>
<evidence type="ECO:0000256" key="9">
    <source>
        <dbReference type="ARBA" id="ARBA00022741"/>
    </source>
</evidence>
<dbReference type="HAMAP" id="MF_00180">
    <property type="entry name" value="RibB"/>
    <property type="match status" value="1"/>
</dbReference>
<dbReference type="CDD" id="cd00641">
    <property type="entry name" value="GTP_cyclohydro2"/>
    <property type="match status" value="1"/>
</dbReference>
<comment type="similarity">
    <text evidence="18">In the C-terminal section; belongs to the GTP cyclohydrolase II family.</text>
</comment>
<dbReference type="FunFam" id="3.90.870.10:FF:000001">
    <property type="entry name" value="Riboflavin biosynthesis protein RibBA"/>
    <property type="match status" value="1"/>
</dbReference>
<feature type="region of interest" description="DHBP synthase" evidence="18">
    <location>
        <begin position="1"/>
        <end position="200"/>
    </location>
</feature>
<feature type="binding site" evidence="18">
    <location>
        <position position="355"/>
    </location>
    <ligand>
        <name>GTP</name>
        <dbReference type="ChEBI" id="CHEBI:37565"/>
    </ligand>
</feature>
<gene>
    <name evidence="18" type="primary">ribBA</name>
    <name evidence="20" type="ORF">C8263_14235</name>
</gene>
<dbReference type="PIRSF" id="PIRSF001259">
    <property type="entry name" value="RibA"/>
    <property type="match status" value="1"/>
</dbReference>
<feature type="domain" description="GTP cyclohydrolase II" evidence="19">
    <location>
        <begin position="209"/>
        <end position="371"/>
    </location>
</feature>
<comment type="function">
    <text evidence="18">Catalyzes the conversion of GTP to 2,5-diamino-6-ribosylamino-4(3H)-pyrimidinone 5'-phosphate (DARP), formate and pyrophosphate.</text>
</comment>
<keyword evidence="9 18" id="KW-0547">Nucleotide-binding</keyword>
<comment type="catalytic activity">
    <reaction evidence="17 18">
        <text>GTP + 4 H2O = 2,5-diamino-6-hydroxy-4-(5-phosphoribosylamino)-pyrimidine + formate + 2 phosphate + 3 H(+)</text>
        <dbReference type="Rhea" id="RHEA:23704"/>
        <dbReference type="ChEBI" id="CHEBI:15377"/>
        <dbReference type="ChEBI" id="CHEBI:15378"/>
        <dbReference type="ChEBI" id="CHEBI:15740"/>
        <dbReference type="ChEBI" id="CHEBI:37565"/>
        <dbReference type="ChEBI" id="CHEBI:43474"/>
        <dbReference type="ChEBI" id="CHEBI:58614"/>
        <dbReference type="EC" id="3.5.4.25"/>
    </reaction>
</comment>
<comment type="catalytic activity">
    <reaction evidence="1 18">
        <text>D-ribulose 5-phosphate = (2S)-2-hydroxy-3-oxobutyl phosphate + formate + H(+)</text>
        <dbReference type="Rhea" id="RHEA:18457"/>
        <dbReference type="ChEBI" id="CHEBI:15378"/>
        <dbReference type="ChEBI" id="CHEBI:15740"/>
        <dbReference type="ChEBI" id="CHEBI:58121"/>
        <dbReference type="ChEBI" id="CHEBI:58830"/>
        <dbReference type="EC" id="4.1.99.12"/>
    </reaction>
</comment>
<dbReference type="UniPathway" id="UPA00275">
    <property type="reaction ID" value="UER00399"/>
</dbReference>
<feature type="binding site" evidence="18">
    <location>
        <position position="315"/>
    </location>
    <ligand>
        <name>GTP</name>
        <dbReference type="ChEBI" id="CHEBI:37565"/>
    </ligand>
</feature>
<dbReference type="AlphaFoldDB" id="A0A2T3W5K7"/>
<feature type="binding site" evidence="18">
    <location>
        <begin position="293"/>
        <end position="295"/>
    </location>
    <ligand>
        <name>GTP</name>
        <dbReference type="ChEBI" id="CHEBI:37565"/>
    </ligand>
</feature>
<dbReference type="GO" id="GO:0030145">
    <property type="term" value="F:manganese ion binding"/>
    <property type="evidence" value="ECO:0007669"/>
    <property type="project" value="UniProtKB-UniRule"/>
</dbReference>
<dbReference type="GO" id="GO:0008686">
    <property type="term" value="F:3,4-dihydroxy-2-butanone-4-phosphate synthase activity"/>
    <property type="evidence" value="ECO:0007669"/>
    <property type="project" value="UniProtKB-UniRule"/>
</dbReference>
<keyword evidence="16 18" id="KW-0511">Multifunctional enzyme</keyword>
<feature type="binding site" evidence="18">
    <location>
        <position position="350"/>
    </location>
    <ligand>
        <name>GTP</name>
        <dbReference type="ChEBI" id="CHEBI:37565"/>
    </ligand>
</feature>
<organism evidence="20 21">
    <name type="scientific">Deinococcus arcticus</name>
    <dbReference type="NCBI Taxonomy" id="2136176"/>
    <lineage>
        <taxon>Bacteria</taxon>
        <taxon>Thermotogati</taxon>
        <taxon>Deinococcota</taxon>
        <taxon>Deinococci</taxon>
        <taxon>Deinococcales</taxon>
        <taxon>Deinococcaceae</taxon>
        <taxon>Deinococcus</taxon>
    </lineage>
</organism>
<evidence type="ECO:0000256" key="1">
    <source>
        <dbReference type="ARBA" id="ARBA00000141"/>
    </source>
</evidence>
<feature type="binding site" evidence="18">
    <location>
        <position position="255"/>
    </location>
    <ligand>
        <name>Zn(2+)</name>
        <dbReference type="ChEBI" id="CHEBI:29105"/>
        <note>catalytic</note>
    </ligand>
</feature>